<keyword evidence="5 15" id="KW-0812">Transmembrane</keyword>
<dbReference type="PANTHER" id="PTHR39579">
    <property type="entry name" value="INNER MEMBRANE PROTEIN YHCB"/>
    <property type="match status" value="1"/>
</dbReference>
<evidence type="ECO:0000256" key="12">
    <source>
        <dbReference type="ARBA" id="ARBA00035727"/>
    </source>
</evidence>
<organism evidence="16 17">
    <name type="scientific">Pseudoalteromonas fenneropenaei</name>
    <dbReference type="NCBI Taxonomy" id="1737459"/>
    <lineage>
        <taxon>Bacteria</taxon>
        <taxon>Pseudomonadati</taxon>
        <taxon>Pseudomonadota</taxon>
        <taxon>Gammaproteobacteria</taxon>
        <taxon>Alteromonadales</taxon>
        <taxon>Pseudoalteromonadaceae</taxon>
        <taxon>Pseudoalteromonas</taxon>
    </lineage>
</organism>
<keyword evidence="6" id="KW-0133">Cell shape</keyword>
<keyword evidence="2" id="KW-1003">Cell membrane</keyword>
<dbReference type="InterPro" id="IPR009386">
    <property type="entry name" value="ZapG-like"/>
</dbReference>
<evidence type="ECO:0000256" key="6">
    <source>
        <dbReference type="ARBA" id="ARBA00022960"/>
    </source>
</evidence>
<keyword evidence="9" id="KW-0131">Cell cycle</keyword>
<dbReference type="RefSeq" id="WP_377124085.1">
    <property type="nucleotide sequence ID" value="NZ_JBHRSD010000017.1"/>
</dbReference>
<evidence type="ECO:0000256" key="2">
    <source>
        <dbReference type="ARBA" id="ARBA00022475"/>
    </source>
</evidence>
<evidence type="ECO:0000256" key="10">
    <source>
        <dbReference type="ARBA" id="ARBA00035657"/>
    </source>
</evidence>
<dbReference type="PANTHER" id="PTHR39579:SF1">
    <property type="entry name" value="INNER MEMBRANE PROTEIN YHCB"/>
    <property type="match status" value="1"/>
</dbReference>
<reference evidence="17" key="1">
    <citation type="journal article" date="2019" name="Int. J. Syst. Evol. Microbiol.">
        <title>The Global Catalogue of Microorganisms (GCM) 10K type strain sequencing project: providing services to taxonomists for standard genome sequencing and annotation.</title>
        <authorList>
            <consortium name="The Broad Institute Genomics Platform"/>
            <consortium name="The Broad Institute Genome Sequencing Center for Infectious Disease"/>
            <person name="Wu L."/>
            <person name="Ma J."/>
        </authorList>
    </citation>
    <scope>NUCLEOTIDE SEQUENCE [LARGE SCALE GENOMIC DNA]</scope>
    <source>
        <strain evidence="17">KCTC 42730</strain>
    </source>
</reference>
<keyword evidence="7 15" id="KW-1133">Transmembrane helix</keyword>
<evidence type="ECO:0000256" key="5">
    <source>
        <dbReference type="ARBA" id="ARBA00022692"/>
    </source>
</evidence>
<evidence type="ECO:0000256" key="7">
    <source>
        <dbReference type="ARBA" id="ARBA00022989"/>
    </source>
</evidence>
<evidence type="ECO:0000313" key="17">
    <source>
        <dbReference type="Proteomes" id="UP001595453"/>
    </source>
</evidence>
<comment type="caution">
    <text evidence="16">The sequence shown here is derived from an EMBL/GenBank/DDBJ whole genome shotgun (WGS) entry which is preliminary data.</text>
</comment>
<dbReference type="EMBL" id="JBHRSD010000017">
    <property type="protein sequence ID" value="MFC3033022.1"/>
    <property type="molecule type" value="Genomic_DNA"/>
</dbReference>
<comment type="subcellular location">
    <subcellularLocation>
        <location evidence="1">Cell inner membrane</location>
        <topology evidence="1">Single-pass membrane protein</topology>
    </subcellularLocation>
</comment>
<evidence type="ECO:0000256" key="11">
    <source>
        <dbReference type="ARBA" id="ARBA00035703"/>
    </source>
</evidence>
<accession>A0ABV7CKF6</accession>
<evidence type="ECO:0000256" key="14">
    <source>
        <dbReference type="SAM" id="MobiDB-lite"/>
    </source>
</evidence>
<feature type="transmembrane region" description="Helical" evidence="15">
    <location>
        <begin position="6"/>
        <end position="24"/>
    </location>
</feature>
<feature type="coiled-coil region" evidence="13">
    <location>
        <begin position="31"/>
        <end position="83"/>
    </location>
</feature>
<keyword evidence="13" id="KW-0175">Coiled coil</keyword>
<dbReference type="Proteomes" id="UP001595453">
    <property type="component" value="Unassembled WGS sequence"/>
</dbReference>
<evidence type="ECO:0000256" key="3">
    <source>
        <dbReference type="ARBA" id="ARBA00022519"/>
    </source>
</evidence>
<keyword evidence="8 15" id="KW-0472">Membrane</keyword>
<evidence type="ECO:0000256" key="15">
    <source>
        <dbReference type="SAM" id="Phobius"/>
    </source>
</evidence>
<name>A0ABV7CKF6_9GAMM</name>
<comment type="similarity">
    <text evidence="10">Belongs to the ZapG family.</text>
</comment>
<keyword evidence="4" id="KW-0132">Cell division</keyword>
<evidence type="ECO:0000256" key="1">
    <source>
        <dbReference type="ARBA" id="ARBA00004377"/>
    </source>
</evidence>
<proteinExistence type="inferred from homology"/>
<protein>
    <recommendedName>
        <fullName evidence="11">Z-ring associated protein G</fullName>
    </recommendedName>
    <alternativeName>
        <fullName evidence="12">Cell division protein ZapG</fullName>
    </alternativeName>
</protein>
<evidence type="ECO:0000256" key="4">
    <source>
        <dbReference type="ARBA" id="ARBA00022618"/>
    </source>
</evidence>
<evidence type="ECO:0000256" key="9">
    <source>
        <dbReference type="ARBA" id="ARBA00023306"/>
    </source>
</evidence>
<gene>
    <name evidence="16" type="ORF">ACFOEE_10855</name>
</gene>
<evidence type="ECO:0000313" key="16">
    <source>
        <dbReference type="EMBL" id="MFC3033022.1"/>
    </source>
</evidence>
<keyword evidence="17" id="KW-1185">Reference proteome</keyword>
<dbReference type="Pfam" id="PF06295">
    <property type="entry name" value="ZapG-like"/>
    <property type="match status" value="1"/>
</dbReference>
<keyword evidence="3" id="KW-0997">Cell inner membrane</keyword>
<evidence type="ECO:0000256" key="13">
    <source>
        <dbReference type="SAM" id="Coils"/>
    </source>
</evidence>
<sequence length="150" mass="16681">MNTFAWVGLLVVVAVAAFFLGALFTKKKFKQDELEQQAADAKHALAQFRQDVADHLDNTRKLVNKMQDNYTQLLNQVEETNQLLVIEKVVHPADPFFSKETTEQLQASLKSRPERRGDRSTASSQPSDFAAGTSGIFSGHSAENEQIKAS</sequence>
<feature type="region of interest" description="Disordered" evidence="14">
    <location>
        <begin position="100"/>
        <end position="150"/>
    </location>
</feature>
<evidence type="ECO:0000256" key="8">
    <source>
        <dbReference type="ARBA" id="ARBA00023136"/>
    </source>
</evidence>